<gene>
    <name evidence="2" type="ORF">MF672_026300</name>
</gene>
<accession>A0ABT0FZF9</accession>
<evidence type="ECO:0000313" key="3">
    <source>
        <dbReference type="Proteomes" id="UP001317259"/>
    </source>
</evidence>
<feature type="transmembrane region" description="Helical" evidence="1">
    <location>
        <begin position="107"/>
        <end position="128"/>
    </location>
</feature>
<evidence type="ECO:0000256" key="1">
    <source>
        <dbReference type="SAM" id="Phobius"/>
    </source>
</evidence>
<feature type="transmembrane region" description="Helical" evidence="1">
    <location>
        <begin position="40"/>
        <end position="62"/>
    </location>
</feature>
<proteinExistence type="predicted"/>
<organism evidence="2 3">
    <name type="scientific">Actinomadura luzonensis</name>
    <dbReference type="NCBI Taxonomy" id="2805427"/>
    <lineage>
        <taxon>Bacteria</taxon>
        <taxon>Bacillati</taxon>
        <taxon>Actinomycetota</taxon>
        <taxon>Actinomycetes</taxon>
        <taxon>Streptosporangiales</taxon>
        <taxon>Thermomonosporaceae</taxon>
        <taxon>Actinomadura</taxon>
    </lineage>
</organism>
<sequence length="165" mass="16917">MIANPQSLPARSLPGLIAAAFAAALVVLTVAATTGSTFDLVFGGVTLIEMTLPVSLLIFAAAPLLEAVPSTSATFAQAVLLAPGLLEVALLWWVLRRGRRSAAWANGGTGFALATASLVVWGGVTFALREQSGGVPLIVLGGGQAVLAVAYFLVFFRGARRPAQD</sequence>
<dbReference type="RefSeq" id="WP_242382710.1">
    <property type="nucleotide sequence ID" value="NZ_JAKRKC020000001.1"/>
</dbReference>
<feature type="transmembrane region" description="Helical" evidence="1">
    <location>
        <begin position="12"/>
        <end position="33"/>
    </location>
</feature>
<keyword evidence="1" id="KW-1133">Transmembrane helix</keyword>
<feature type="transmembrane region" description="Helical" evidence="1">
    <location>
        <begin position="74"/>
        <end position="95"/>
    </location>
</feature>
<keyword evidence="1" id="KW-0472">Membrane</keyword>
<reference evidence="2 3" key="1">
    <citation type="submission" date="2022-04" db="EMBL/GenBank/DDBJ databases">
        <title>Genome draft of Actinomadura sp. ATCC 31491.</title>
        <authorList>
            <person name="Shi X."/>
            <person name="Du Y."/>
        </authorList>
    </citation>
    <scope>NUCLEOTIDE SEQUENCE [LARGE SCALE GENOMIC DNA]</scope>
    <source>
        <strain evidence="2 3">ATCC 31491</strain>
    </source>
</reference>
<comment type="caution">
    <text evidence="2">The sequence shown here is derived from an EMBL/GenBank/DDBJ whole genome shotgun (WGS) entry which is preliminary data.</text>
</comment>
<evidence type="ECO:0000313" key="2">
    <source>
        <dbReference type="EMBL" id="MCK2217273.1"/>
    </source>
</evidence>
<feature type="transmembrane region" description="Helical" evidence="1">
    <location>
        <begin position="134"/>
        <end position="156"/>
    </location>
</feature>
<protein>
    <submittedName>
        <fullName evidence="2">Uncharacterized protein</fullName>
    </submittedName>
</protein>
<keyword evidence="3" id="KW-1185">Reference proteome</keyword>
<dbReference type="EMBL" id="JAKRKC020000001">
    <property type="protein sequence ID" value="MCK2217273.1"/>
    <property type="molecule type" value="Genomic_DNA"/>
</dbReference>
<dbReference type="Proteomes" id="UP001317259">
    <property type="component" value="Unassembled WGS sequence"/>
</dbReference>
<name>A0ABT0FZF9_9ACTN</name>
<keyword evidence="1" id="KW-0812">Transmembrane</keyword>